<dbReference type="AlphaFoldDB" id="A0A2T0W233"/>
<evidence type="ECO:0000259" key="1">
    <source>
        <dbReference type="Pfam" id="PF12146"/>
    </source>
</evidence>
<feature type="domain" description="Serine aminopeptidase S33" evidence="1">
    <location>
        <begin position="39"/>
        <end position="293"/>
    </location>
</feature>
<proteinExistence type="predicted"/>
<dbReference type="InterPro" id="IPR051044">
    <property type="entry name" value="MAG_DAG_Lipase"/>
</dbReference>
<dbReference type="EMBL" id="PVTP01000003">
    <property type="protein sequence ID" value="PRY79027.1"/>
    <property type="molecule type" value="Genomic_DNA"/>
</dbReference>
<dbReference type="InterPro" id="IPR029058">
    <property type="entry name" value="AB_hydrolase_fold"/>
</dbReference>
<evidence type="ECO:0000313" key="2">
    <source>
        <dbReference type="EMBL" id="PRY79027.1"/>
    </source>
</evidence>
<dbReference type="RefSeq" id="WP_106356042.1">
    <property type="nucleotide sequence ID" value="NZ_PVTP01000003.1"/>
</dbReference>
<gene>
    <name evidence="2" type="ORF">CLV80_103359</name>
</gene>
<dbReference type="Pfam" id="PF12146">
    <property type="entry name" value="Hydrolase_4"/>
    <property type="match status" value="1"/>
</dbReference>
<dbReference type="Gene3D" id="3.40.50.1820">
    <property type="entry name" value="alpha/beta hydrolase"/>
    <property type="match status" value="1"/>
</dbReference>
<dbReference type="InterPro" id="IPR022742">
    <property type="entry name" value="Hydrolase_4"/>
</dbReference>
<accession>A0A2T0W233</accession>
<keyword evidence="3" id="KW-1185">Reference proteome</keyword>
<evidence type="ECO:0000313" key="3">
    <source>
        <dbReference type="Proteomes" id="UP000238007"/>
    </source>
</evidence>
<organism evidence="2 3">
    <name type="scientific">Yoonia maritima</name>
    <dbReference type="NCBI Taxonomy" id="1435347"/>
    <lineage>
        <taxon>Bacteria</taxon>
        <taxon>Pseudomonadati</taxon>
        <taxon>Pseudomonadota</taxon>
        <taxon>Alphaproteobacteria</taxon>
        <taxon>Rhodobacterales</taxon>
        <taxon>Paracoccaceae</taxon>
        <taxon>Yoonia</taxon>
    </lineage>
</organism>
<dbReference type="Proteomes" id="UP000238007">
    <property type="component" value="Unassembled WGS sequence"/>
</dbReference>
<name>A0A2T0W233_9RHOB</name>
<sequence>MESAPLFDDIANGPAGGAAHWLRTTDGLRIRAGHWKKTDAKGTVLIFPGRTEFIEKYGRAAKALHDRGFASVVVDWRGQGISDRMTANRAIGHVARFPDFQHDVAALVAYAKAQNLPKPYYMIAHSMGGCIGLRSLINGLDIKAAMFSAPMWGIQMSVALRPIAWGLSTVSRHLGFDETLAPGQFEKPYVLRASFEGNTLTNDRDMYETLGQQLRCHPDLALGGPSLRWLNTSLREMHRLSALPSPTNIPCLTFLGSNEAIVDPVRIRDRMANWPNGQLRVIAGGQHEMMMDSPAIQASIFDATASHFEATSNAKVIA</sequence>
<protein>
    <submittedName>
        <fullName evidence="2">Lysophospholipase</fullName>
    </submittedName>
</protein>
<dbReference type="SUPFAM" id="SSF53474">
    <property type="entry name" value="alpha/beta-Hydrolases"/>
    <property type="match status" value="1"/>
</dbReference>
<dbReference type="OrthoDB" id="9788260at2"/>
<reference evidence="2 3" key="1">
    <citation type="submission" date="2018-03" db="EMBL/GenBank/DDBJ databases">
        <title>Genomic Encyclopedia of Archaeal and Bacterial Type Strains, Phase II (KMG-II): from individual species to whole genera.</title>
        <authorList>
            <person name="Goeker M."/>
        </authorList>
    </citation>
    <scope>NUCLEOTIDE SEQUENCE [LARGE SCALE GENOMIC DNA]</scope>
    <source>
        <strain evidence="2 3">DSM 101533</strain>
    </source>
</reference>
<dbReference type="PANTHER" id="PTHR11614">
    <property type="entry name" value="PHOSPHOLIPASE-RELATED"/>
    <property type="match status" value="1"/>
</dbReference>
<comment type="caution">
    <text evidence="2">The sequence shown here is derived from an EMBL/GenBank/DDBJ whole genome shotgun (WGS) entry which is preliminary data.</text>
</comment>